<dbReference type="GO" id="GO:1904680">
    <property type="term" value="F:peptide transmembrane transporter activity"/>
    <property type="evidence" value="ECO:0007669"/>
    <property type="project" value="InterPro"/>
</dbReference>
<gene>
    <name evidence="11" type="ordered locus">XALc_1064</name>
</gene>
<dbReference type="InterPro" id="IPR050095">
    <property type="entry name" value="ECF_ABC_transporter_ATP-bd"/>
</dbReference>
<evidence type="ECO:0000256" key="4">
    <source>
        <dbReference type="ARBA" id="ARBA00022741"/>
    </source>
</evidence>
<dbReference type="GeneID" id="57876379"/>
<dbReference type="NCBIfam" id="TIGR01194">
    <property type="entry name" value="cyc_pep_trnsptr"/>
    <property type="match status" value="1"/>
</dbReference>
<dbReference type="PANTHER" id="PTHR43553">
    <property type="entry name" value="HEAVY METAL TRANSPORTER"/>
    <property type="match status" value="1"/>
</dbReference>
<dbReference type="InterPro" id="IPR003439">
    <property type="entry name" value="ABC_transporter-like_ATP-bd"/>
</dbReference>
<feature type="transmembrane region" description="Helical" evidence="8">
    <location>
        <begin position="51"/>
        <end position="73"/>
    </location>
</feature>
<evidence type="ECO:0000256" key="2">
    <source>
        <dbReference type="ARBA" id="ARBA00022448"/>
    </source>
</evidence>
<dbReference type="KEGG" id="xal:XALC_1064"/>
<dbReference type="Gene3D" id="3.40.50.300">
    <property type="entry name" value="P-loop containing nucleotide triphosphate hydrolases"/>
    <property type="match status" value="1"/>
</dbReference>
<evidence type="ECO:0000256" key="5">
    <source>
        <dbReference type="ARBA" id="ARBA00022840"/>
    </source>
</evidence>
<evidence type="ECO:0000313" key="11">
    <source>
        <dbReference type="EMBL" id="CBA15579.1"/>
    </source>
</evidence>
<feature type="transmembrane region" description="Helical" evidence="8">
    <location>
        <begin position="263"/>
        <end position="282"/>
    </location>
</feature>
<dbReference type="InterPro" id="IPR011527">
    <property type="entry name" value="ABC1_TM_dom"/>
</dbReference>
<keyword evidence="2" id="KW-0813">Transport</keyword>
<evidence type="ECO:0000313" key="12">
    <source>
        <dbReference type="Proteomes" id="UP000001890"/>
    </source>
</evidence>
<dbReference type="Proteomes" id="UP000001890">
    <property type="component" value="Chromosome"/>
</dbReference>
<dbReference type="SUPFAM" id="SSF90123">
    <property type="entry name" value="ABC transporter transmembrane region"/>
    <property type="match status" value="1"/>
</dbReference>
<dbReference type="InterPro" id="IPR005898">
    <property type="entry name" value="Cyc_pep_transpt_SyrD/YojI"/>
</dbReference>
<dbReference type="PROSITE" id="PS50893">
    <property type="entry name" value="ABC_TRANSPORTER_2"/>
    <property type="match status" value="1"/>
</dbReference>
<dbReference type="GO" id="GO:0043190">
    <property type="term" value="C:ATP-binding cassette (ABC) transporter complex"/>
    <property type="evidence" value="ECO:0007669"/>
    <property type="project" value="TreeGrafter"/>
</dbReference>
<accession>D2UD65</accession>
<feature type="transmembrane region" description="Helical" evidence="8">
    <location>
        <begin position="149"/>
        <end position="166"/>
    </location>
</feature>
<dbReference type="PROSITE" id="PS50929">
    <property type="entry name" value="ABC_TM1F"/>
    <property type="match status" value="1"/>
</dbReference>
<name>D2UD65_XANAP</name>
<dbReference type="GO" id="GO:0140359">
    <property type="term" value="F:ABC-type transporter activity"/>
    <property type="evidence" value="ECO:0007669"/>
    <property type="project" value="InterPro"/>
</dbReference>
<evidence type="ECO:0000259" key="9">
    <source>
        <dbReference type="PROSITE" id="PS50893"/>
    </source>
</evidence>
<dbReference type="InterPro" id="IPR027417">
    <property type="entry name" value="P-loop_NTPase"/>
</dbReference>
<keyword evidence="5 11" id="KW-0067">ATP-binding</keyword>
<keyword evidence="4" id="KW-0547">Nucleotide-binding</keyword>
<dbReference type="RefSeq" id="WP_012915587.1">
    <property type="nucleotide sequence ID" value="NC_013722.1"/>
</dbReference>
<dbReference type="InterPro" id="IPR036640">
    <property type="entry name" value="ABC1_TM_sf"/>
</dbReference>
<evidence type="ECO:0000256" key="6">
    <source>
        <dbReference type="ARBA" id="ARBA00022989"/>
    </source>
</evidence>
<dbReference type="Gene3D" id="1.20.1560.10">
    <property type="entry name" value="ABC transporter type 1, transmembrane domain"/>
    <property type="match status" value="1"/>
</dbReference>
<dbReference type="InterPro" id="IPR003593">
    <property type="entry name" value="AAA+_ATPase"/>
</dbReference>
<feature type="domain" description="ABC transporter" evidence="9">
    <location>
        <begin position="335"/>
        <end position="567"/>
    </location>
</feature>
<dbReference type="SMART" id="SM00382">
    <property type="entry name" value="AAA"/>
    <property type="match status" value="1"/>
</dbReference>
<dbReference type="eggNOG" id="COG4615">
    <property type="taxonomic scope" value="Bacteria"/>
</dbReference>
<dbReference type="EMBL" id="FP565176">
    <property type="protein sequence ID" value="CBA15579.1"/>
    <property type="molecule type" value="Genomic_DNA"/>
</dbReference>
<dbReference type="OrthoDB" id="9760776at2"/>
<keyword evidence="6 8" id="KW-1133">Transmembrane helix</keyword>
<reference evidence="11 12" key="1">
    <citation type="journal article" date="2009" name="BMC Genomics">
        <title>The complete genome sequence of Xanthomonas albilineans provides new insights into the reductive genome evolution of the xylem-limited Xanthomonadaceae.</title>
        <authorList>
            <person name="Pieretti I."/>
            <person name="Royer M."/>
            <person name="Barbe V."/>
            <person name="Carrere S."/>
            <person name="Koebnik R."/>
            <person name="Cociancich S."/>
            <person name="Couloux A."/>
            <person name="Darrasse A."/>
            <person name="Gouzy J."/>
            <person name="Jacques M.A."/>
            <person name="Lauber E."/>
            <person name="Manceau C."/>
            <person name="Mangenot S."/>
            <person name="Poussier S."/>
            <person name="Segurens B."/>
            <person name="Szurek B."/>
            <person name="Verdier V."/>
            <person name="Arlat M."/>
            <person name="Rott P."/>
        </authorList>
    </citation>
    <scope>NUCLEOTIDE SEQUENCE [LARGE SCALE GENOMIC DNA]</scope>
    <source>
        <strain evidence="12">GPE PC73 / CFBP 7063</strain>
    </source>
</reference>
<dbReference type="GO" id="GO:0016887">
    <property type="term" value="F:ATP hydrolysis activity"/>
    <property type="evidence" value="ECO:0007669"/>
    <property type="project" value="InterPro"/>
</dbReference>
<protein>
    <submittedName>
        <fullName evidence="11">Hypothetical abc transporter abc transporter, atp-binding protein</fullName>
    </submittedName>
</protein>
<organism evidence="11 12">
    <name type="scientific">Xanthomonas albilineans (strain GPE PC73 / CFBP 7063)</name>
    <dbReference type="NCBI Taxonomy" id="380358"/>
    <lineage>
        <taxon>Bacteria</taxon>
        <taxon>Pseudomonadati</taxon>
        <taxon>Pseudomonadota</taxon>
        <taxon>Gammaproteobacteria</taxon>
        <taxon>Lysobacterales</taxon>
        <taxon>Lysobacteraceae</taxon>
        <taxon>Xanthomonas</taxon>
    </lineage>
</organism>
<dbReference type="PANTHER" id="PTHR43553:SF11">
    <property type="entry name" value="ABC TRANSPORTER ATP-BINDING_PERMEASE PROTEIN YOJI"/>
    <property type="match status" value="1"/>
</dbReference>
<evidence type="ECO:0000256" key="7">
    <source>
        <dbReference type="ARBA" id="ARBA00023136"/>
    </source>
</evidence>
<evidence type="ECO:0000256" key="1">
    <source>
        <dbReference type="ARBA" id="ARBA00004651"/>
    </source>
</evidence>
<keyword evidence="12" id="KW-1185">Reference proteome</keyword>
<keyword evidence="7 8" id="KW-0472">Membrane</keyword>
<evidence type="ECO:0000256" key="8">
    <source>
        <dbReference type="SAM" id="Phobius"/>
    </source>
</evidence>
<comment type="subcellular location">
    <subcellularLocation>
        <location evidence="1">Cell membrane</location>
        <topology evidence="1">Multi-pass membrane protein</topology>
    </subcellularLocation>
</comment>
<dbReference type="Pfam" id="PF00005">
    <property type="entry name" value="ABC_tran"/>
    <property type="match status" value="1"/>
</dbReference>
<dbReference type="SUPFAM" id="SSF52540">
    <property type="entry name" value="P-loop containing nucleoside triphosphate hydrolases"/>
    <property type="match status" value="1"/>
</dbReference>
<evidence type="ECO:0000259" key="10">
    <source>
        <dbReference type="PROSITE" id="PS50929"/>
    </source>
</evidence>
<feature type="domain" description="ABC transmembrane type-1" evidence="10">
    <location>
        <begin position="11"/>
        <end position="290"/>
    </location>
</feature>
<dbReference type="STRING" id="380358.XALC_1064"/>
<dbReference type="GO" id="GO:0015833">
    <property type="term" value="P:peptide transport"/>
    <property type="evidence" value="ECO:0007669"/>
    <property type="project" value="InterPro"/>
</dbReference>
<dbReference type="GO" id="GO:0005524">
    <property type="term" value="F:ATP binding"/>
    <property type="evidence" value="ECO:0007669"/>
    <property type="project" value="UniProtKB-KW"/>
</dbReference>
<sequence length="577" mass="62819">MFIRRYLRRHAGTLAGMSLLSAASAGASMLLLDYLNATATNLLHTPMGDALLRGALLLGAALVVRLLSARLAAHVGSGLMAELRGELSTRFLDLPLEQLMHRKHAVFGALIGDVARLTQMIQMGPMLLTNSLLSVGGLLYLAWVSLSLFAVVVPFIGLSGVLFYFTRRFTGPAFDRMRKAEERLNGLLRTLVEGKKELTLSPARAGHFARMQLRPAIENARCTQFDTSMHWGISDACAELLGYGWVLAAILAGRYLFAVPSPTILHFVITGLFISGPLNALFDLGAQVASASASVRHLREVGLDDAPSAPFAPALAADIQDGSVPATVEATWTTLRLERVIYRYTGANGDDFQFGPVDLSLRRGETVFVTGGNGSGKSTLLLLLSGLLRPSEGRILVDGRVLGEDLALTRYRAMFSAVFFDFMLFEHVIGADAAPADPAQVQAWLERVNLDAKVDFDRIQGVFSQVELSQGQRKRLALVQACLDDRQIMLFDELTADQDQAFRERFYTVLLPALRASGKTLVLVTHDQGYRHVADRVLTLDYGCMTESSPVCGEQDDLHTDAPALHKRQAHGIVSGV</sequence>
<dbReference type="AlphaFoldDB" id="D2UD65"/>
<keyword evidence="3 8" id="KW-0812">Transmembrane</keyword>
<proteinExistence type="predicted"/>
<evidence type="ECO:0000256" key="3">
    <source>
        <dbReference type="ARBA" id="ARBA00022692"/>
    </source>
</evidence>